<accession>A0A9X9PZX4</accession>
<name>A0A9X9PZX4_GULGU</name>
<feature type="non-terminal residue" evidence="2">
    <location>
        <position position="1"/>
    </location>
</feature>
<comment type="caution">
    <text evidence="2">The sequence shown here is derived from an EMBL/GenBank/DDBJ whole genome shotgun (WGS) entry which is preliminary data.</text>
</comment>
<feature type="compositionally biased region" description="Basic and acidic residues" evidence="1">
    <location>
        <begin position="81"/>
        <end position="97"/>
    </location>
</feature>
<evidence type="ECO:0000313" key="3">
    <source>
        <dbReference type="Proteomes" id="UP000269945"/>
    </source>
</evidence>
<proteinExistence type="predicted"/>
<feature type="region of interest" description="Disordered" evidence="1">
    <location>
        <begin position="52"/>
        <end position="98"/>
    </location>
</feature>
<protein>
    <submittedName>
        <fullName evidence="2">Uncharacterized protein</fullName>
    </submittedName>
</protein>
<evidence type="ECO:0000256" key="1">
    <source>
        <dbReference type="SAM" id="MobiDB-lite"/>
    </source>
</evidence>
<evidence type="ECO:0000313" key="2">
    <source>
        <dbReference type="EMBL" id="VCW83818.1"/>
    </source>
</evidence>
<keyword evidence="3" id="KW-1185">Reference proteome</keyword>
<dbReference type="EMBL" id="CYRY02012934">
    <property type="protein sequence ID" value="VCW83818.1"/>
    <property type="molecule type" value="Genomic_DNA"/>
</dbReference>
<feature type="region of interest" description="Disordered" evidence="1">
    <location>
        <begin position="1"/>
        <end position="37"/>
    </location>
</feature>
<reference evidence="2 3" key="1">
    <citation type="submission" date="2018-10" db="EMBL/GenBank/DDBJ databases">
        <authorList>
            <person name="Ekblom R."/>
            <person name="Jareborg N."/>
        </authorList>
    </citation>
    <scope>NUCLEOTIDE SEQUENCE [LARGE SCALE GENOMIC DNA]</scope>
    <source>
        <tissue evidence="2">Muscle</tissue>
    </source>
</reference>
<dbReference type="AlphaFoldDB" id="A0A9X9PZX4"/>
<gene>
    <name evidence="2" type="ORF">BN2614_LOCUS1</name>
</gene>
<sequence>RAPSEAGPGREQPPPGRRPRRSPGVWHSQEEPAGRGLLRDSLCSARGAPVRVRGAFPAAPPSPPPQEKRAPGTTSAVSSRLDFEINRDLGGRRRQSDRQTGVALLCESIGDRYRGRACWRRTTFWGCARTPSAGAERGYGSYTTHFWHFSGPL</sequence>
<dbReference type="Proteomes" id="UP000269945">
    <property type="component" value="Unassembled WGS sequence"/>
</dbReference>
<organism evidence="2 3">
    <name type="scientific">Gulo gulo</name>
    <name type="common">Wolverine</name>
    <name type="synonym">Gluton</name>
    <dbReference type="NCBI Taxonomy" id="48420"/>
    <lineage>
        <taxon>Eukaryota</taxon>
        <taxon>Metazoa</taxon>
        <taxon>Chordata</taxon>
        <taxon>Craniata</taxon>
        <taxon>Vertebrata</taxon>
        <taxon>Euteleostomi</taxon>
        <taxon>Mammalia</taxon>
        <taxon>Eutheria</taxon>
        <taxon>Laurasiatheria</taxon>
        <taxon>Carnivora</taxon>
        <taxon>Caniformia</taxon>
        <taxon>Musteloidea</taxon>
        <taxon>Mustelidae</taxon>
        <taxon>Guloninae</taxon>
        <taxon>Gulo</taxon>
    </lineage>
</organism>
<feature type="non-terminal residue" evidence="2">
    <location>
        <position position="153"/>
    </location>
</feature>